<dbReference type="SUPFAM" id="SSF88946">
    <property type="entry name" value="Sigma2 domain of RNA polymerase sigma factors"/>
    <property type="match status" value="1"/>
</dbReference>
<dbReference type="Pfam" id="PF08281">
    <property type="entry name" value="Sigma70_r4_2"/>
    <property type="match status" value="1"/>
</dbReference>
<dbReference type="PANTHER" id="PTHR43133">
    <property type="entry name" value="RNA POLYMERASE ECF-TYPE SIGMA FACTO"/>
    <property type="match status" value="1"/>
</dbReference>
<evidence type="ECO:0000313" key="8">
    <source>
        <dbReference type="Proteomes" id="UP001201463"/>
    </source>
</evidence>
<evidence type="ECO:0000259" key="6">
    <source>
        <dbReference type="Pfam" id="PF08281"/>
    </source>
</evidence>
<keyword evidence="4" id="KW-0804">Transcription</keyword>
<dbReference type="EMBL" id="JAJTWT010000005">
    <property type="protein sequence ID" value="MCE4538527.1"/>
    <property type="molecule type" value="Genomic_DNA"/>
</dbReference>
<dbReference type="NCBIfam" id="TIGR02937">
    <property type="entry name" value="sigma70-ECF"/>
    <property type="match status" value="1"/>
</dbReference>
<dbReference type="RefSeq" id="WP_233392957.1">
    <property type="nucleotide sequence ID" value="NZ_JAJTWT010000005.1"/>
</dbReference>
<comment type="similarity">
    <text evidence="1">Belongs to the sigma-70 factor family. ECF subfamily.</text>
</comment>
<evidence type="ECO:0000256" key="2">
    <source>
        <dbReference type="ARBA" id="ARBA00023015"/>
    </source>
</evidence>
<dbReference type="Pfam" id="PF04542">
    <property type="entry name" value="Sigma70_r2"/>
    <property type="match status" value="1"/>
</dbReference>
<evidence type="ECO:0000259" key="5">
    <source>
        <dbReference type="Pfam" id="PF04542"/>
    </source>
</evidence>
<proteinExistence type="inferred from homology"/>
<dbReference type="InterPro" id="IPR013325">
    <property type="entry name" value="RNA_pol_sigma_r2"/>
</dbReference>
<evidence type="ECO:0000256" key="4">
    <source>
        <dbReference type="ARBA" id="ARBA00023163"/>
    </source>
</evidence>
<dbReference type="InterPro" id="IPR013324">
    <property type="entry name" value="RNA_pol_sigma_r3/r4-like"/>
</dbReference>
<dbReference type="Proteomes" id="UP001201463">
    <property type="component" value="Unassembled WGS sequence"/>
</dbReference>
<accession>A0ABS8XHU5</accession>
<reference evidence="7 8" key="1">
    <citation type="submission" date="2021-12" db="EMBL/GenBank/DDBJ databases">
        <title>Genome seq of p7.</title>
        <authorList>
            <person name="Seo T."/>
        </authorList>
    </citation>
    <scope>NUCLEOTIDE SEQUENCE [LARGE SCALE GENOMIC DNA]</scope>
    <source>
        <strain evidence="7 8">P7</strain>
    </source>
</reference>
<evidence type="ECO:0000313" key="7">
    <source>
        <dbReference type="EMBL" id="MCE4538527.1"/>
    </source>
</evidence>
<evidence type="ECO:0000256" key="1">
    <source>
        <dbReference type="ARBA" id="ARBA00010641"/>
    </source>
</evidence>
<feature type="domain" description="RNA polymerase sigma factor 70 region 4 type 2" evidence="6">
    <location>
        <begin position="111"/>
        <end position="154"/>
    </location>
</feature>
<organism evidence="7 8">
    <name type="scientific">Pelomonas caseinilytica</name>
    <dbReference type="NCBI Taxonomy" id="2906763"/>
    <lineage>
        <taxon>Bacteria</taxon>
        <taxon>Pseudomonadati</taxon>
        <taxon>Pseudomonadota</taxon>
        <taxon>Betaproteobacteria</taxon>
        <taxon>Burkholderiales</taxon>
        <taxon>Sphaerotilaceae</taxon>
        <taxon>Roseateles</taxon>
    </lineage>
</organism>
<evidence type="ECO:0000256" key="3">
    <source>
        <dbReference type="ARBA" id="ARBA00023082"/>
    </source>
</evidence>
<dbReference type="InterPro" id="IPR007627">
    <property type="entry name" value="RNA_pol_sigma70_r2"/>
</dbReference>
<feature type="domain" description="RNA polymerase sigma-70 region 2" evidence="5">
    <location>
        <begin position="13"/>
        <end position="72"/>
    </location>
</feature>
<dbReference type="Gene3D" id="1.10.10.10">
    <property type="entry name" value="Winged helix-like DNA-binding domain superfamily/Winged helix DNA-binding domain"/>
    <property type="match status" value="1"/>
</dbReference>
<dbReference type="InterPro" id="IPR036388">
    <property type="entry name" value="WH-like_DNA-bd_sf"/>
</dbReference>
<keyword evidence="2" id="KW-0805">Transcription regulation</keyword>
<protein>
    <submittedName>
        <fullName evidence="7">RNA polymerase sigma factor</fullName>
    </submittedName>
</protein>
<comment type="caution">
    <text evidence="7">The sequence shown here is derived from an EMBL/GenBank/DDBJ whole genome shotgun (WGS) entry which is preliminary data.</text>
</comment>
<gene>
    <name evidence="7" type="ORF">LXT12_14840</name>
</gene>
<dbReference type="InterPro" id="IPR014284">
    <property type="entry name" value="RNA_pol_sigma-70_dom"/>
</dbReference>
<dbReference type="PANTHER" id="PTHR43133:SF63">
    <property type="entry name" value="RNA POLYMERASE SIGMA FACTOR FECI-RELATED"/>
    <property type="match status" value="1"/>
</dbReference>
<sequence>MSFRLLKNWQDVLARARGALQRRGRTEHEAEDLVEEAWLRLACYEDEKQPVEQPEAFLMRTALNLSIDAHRMSSGRGEHVLLEDVVLIDTAPSTEAVVLARERMARLTLGVSRLSGRTRDVFLAHRLDGLPYTEIAKLHGISVTTVHQHLAKATLRLTEWMEGW</sequence>
<dbReference type="Gene3D" id="1.10.1740.10">
    <property type="match status" value="1"/>
</dbReference>
<dbReference type="InterPro" id="IPR013249">
    <property type="entry name" value="RNA_pol_sigma70_r4_t2"/>
</dbReference>
<dbReference type="SUPFAM" id="SSF88659">
    <property type="entry name" value="Sigma3 and sigma4 domains of RNA polymerase sigma factors"/>
    <property type="match status" value="1"/>
</dbReference>
<name>A0ABS8XHU5_9BURK</name>
<dbReference type="InterPro" id="IPR039425">
    <property type="entry name" value="RNA_pol_sigma-70-like"/>
</dbReference>
<keyword evidence="3" id="KW-0731">Sigma factor</keyword>
<keyword evidence="8" id="KW-1185">Reference proteome</keyword>